<comment type="caution">
    <text evidence="1">The sequence shown here is derived from an EMBL/GenBank/DDBJ whole genome shotgun (WGS) entry which is preliminary data.</text>
</comment>
<reference evidence="1 2" key="1">
    <citation type="journal article" date="2019" name="Commun. Biol.">
        <title>The bagworm genome reveals a unique fibroin gene that provides high tensile strength.</title>
        <authorList>
            <person name="Kono N."/>
            <person name="Nakamura H."/>
            <person name="Ohtoshi R."/>
            <person name="Tomita M."/>
            <person name="Numata K."/>
            <person name="Arakawa K."/>
        </authorList>
    </citation>
    <scope>NUCLEOTIDE SEQUENCE [LARGE SCALE GENOMIC DNA]</scope>
</reference>
<dbReference type="Proteomes" id="UP000299102">
    <property type="component" value="Unassembled WGS sequence"/>
</dbReference>
<proteinExistence type="predicted"/>
<evidence type="ECO:0000313" key="1">
    <source>
        <dbReference type="EMBL" id="GBP25008.1"/>
    </source>
</evidence>
<accession>A0A4C1UF37</accession>
<organism evidence="1 2">
    <name type="scientific">Eumeta variegata</name>
    <name type="common">Bagworm moth</name>
    <name type="synonym">Eumeta japonica</name>
    <dbReference type="NCBI Taxonomy" id="151549"/>
    <lineage>
        <taxon>Eukaryota</taxon>
        <taxon>Metazoa</taxon>
        <taxon>Ecdysozoa</taxon>
        <taxon>Arthropoda</taxon>
        <taxon>Hexapoda</taxon>
        <taxon>Insecta</taxon>
        <taxon>Pterygota</taxon>
        <taxon>Neoptera</taxon>
        <taxon>Endopterygota</taxon>
        <taxon>Lepidoptera</taxon>
        <taxon>Glossata</taxon>
        <taxon>Ditrysia</taxon>
        <taxon>Tineoidea</taxon>
        <taxon>Psychidae</taxon>
        <taxon>Oiketicinae</taxon>
        <taxon>Eumeta</taxon>
    </lineage>
</organism>
<dbReference type="EMBL" id="BGZK01000168">
    <property type="protein sequence ID" value="GBP25008.1"/>
    <property type="molecule type" value="Genomic_DNA"/>
</dbReference>
<protein>
    <submittedName>
        <fullName evidence="1">Uncharacterized protein</fullName>
    </submittedName>
</protein>
<sequence>MSKPGYRRRRARAEFSSPFCFRSGKYYTTEIKITSAAETQRGPAHLRWLTPNNHSYTNFRNCFPTSAVPARPQRTAAHALVCSSDMKNLIVFSALLAAPAPPLRLSTAPLATGLLQAEQGGSLWRSLWACALPAPLPRPYSGSRAHRPLHIAIEPQRVALSL</sequence>
<evidence type="ECO:0000313" key="2">
    <source>
        <dbReference type="Proteomes" id="UP000299102"/>
    </source>
</evidence>
<dbReference type="AlphaFoldDB" id="A0A4C1UF37"/>
<keyword evidence="2" id="KW-1185">Reference proteome</keyword>
<name>A0A4C1UF37_EUMVA</name>
<gene>
    <name evidence="1" type="ORF">EVAR_94303_1</name>
</gene>